<name>A0A0F5JW03_9BURK</name>
<evidence type="ECO:0000313" key="10">
    <source>
        <dbReference type="Proteomes" id="UP000033618"/>
    </source>
</evidence>
<evidence type="ECO:0000256" key="7">
    <source>
        <dbReference type="SAM" id="Phobius"/>
    </source>
</evidence>
<dbReference type="GO" id="GO:0022857">
    <property type="term" value="F:transmembrane transporter activity"/>
    <property type="evidence" value="ECO:0007669"/>
    <property type="project" value="InterPro"/>
</dbReference>
<feature type="transmembrane region" description="Helical" evidence="7">
    <location>
        <begin position="233"/>
        <end position="254"/>
    </location>
</feature>
<dbReference type="InterPro" id="IPR036259">
    <property type="entry name" value="MFS_trans_sf"/>
</dbReference>
<dbReference type="Pfam" id="PF07690">
    <property type="entry name" value="MFS_1"/>
    <property type="match status" value="1"/>
</dbReference>
<keyword evidence="6 7" id="KW-0472">Membrane</keyword>
<feature type="non-terminal residue" evidence="9">
    <location>
        <position position="1"/>
    </location>
</feature>
<organism evidence="9 10">
    <name type="scientific">Robbsia andropogonis</name>
    <dbReference type="NCBI Taxonomy" id="28092"/>
    <lineage>
        <taxon>Bacteria</taxon>
        <taxon>Pseudomonadati</taxon>
        <taxon>Pseudomonadota</taxon>
        <taxon>Betaproteobacteria</taxon>
        <taxon>Burkholderiales</taxon>
        <taxon>Burkholderiaceae</taxon>
        <taxon>Robbsia</taxon>
    </lineage>
</organism>
<dbReference type="InterPro" id="IPR005829">
    <property type="entry name" value="Sugar_transporter_CS"/>
</dbReference>
<feature type="domain" description="Major facilitator superfamily (MFS) profile" evidence="8">
    <location>
        <begin position="1"/>
        <end position="258"/>
    </location>
</feature>
<evidence type="ECO:0000256" key="4">
    <source>
        <dbReference type="ARBA" id="ARBA00022692"/>
    </source>
</evidence>
<evidence type="ECO:0000256" key="2">
    <source>
        <dbReference type="ARBA" id="ARBA00022448"/>
    </source>
</evidence>
<evidence type="ECO:0000256" key="1">
    <source>
        <dbReference type="ARBA" id="ARBA00004651"/>
    </source>
</evidence>
<evidence type="ECO:0000313" key="9">
    <source>
        <dbReference type="EMBL" id="KKB61829.1"/>
    </source>
</evidence>
<protein>
    <submittedName>
        <fullName evidence="9">MFS transporter</fullName>
    </submittedName>
</protein>
<dbReference type="GO" id="GO:0005886">
    <property type="term" value="C:plasma membrane"/>
    <property type="evidence" value="ECO:0007669"/>
    <property type="project" value="UniProtKB-SubCell"/>
</dbReference>
<sequence length="285" mass="30798">ANGVLLALSSLMSAEAFDGYGWRIPFVLSFVLVIVGVYIRLRVSETPAFEALRKTGVVQVGHPLRDALRLHWRTVLRWMLFFCGPAAIFYLIVVFSLSYVTKTLAVPKQTGFLLLMGANICAIVGALAGGMLSDRIGRRKALALGSCMTLLMLFLYFQILDTRHFFLMLLAMGFFLGFTQFQSGIQPVAFAEAFPTNVRYSGSALAYTGANLIAGGPMPVLAVWLFAVCNGSPWGVVAVCVVLNVISLVAILTAPETLGIDMNRADSKVAVMGSSAHDAIQSHSH</sequence>
<evidence type="ECO:0000256" key="6">
    <source>
        <dbReference type="ARBA" id="ARBA00023136"/>
    </source>
</evidence>
<dbReference type="Gene3D" id="1.20.1250.20">
    <property type="entry name" value="MFS general substrate transporter like domains"/>
    <property type="match status" value="1"/>
</dbReference>
<dbReference type="EMBL" id="LAQU01000030">
    <property type="protein sequence ID" value="KKB61829.1"/>
    <property type="molecule type" value="Genomic_DNA"/>
</dbReference>
<feature type="transmembrane region" description="Helical" evidence="7">
    <location>
        <begin position="165"/>
        <end position="183"/>
    </location>
</feature>
<feature type="transmembrane region" description="Helical" evidence="7">
    <location>
        <begin position="204"/>
        <end position="227"/>
    </location>
</feature>
<dbReference type="SUPFAM" id="SSF103473">
    <property type="entry name" value="MFS general substrate transporter"/>
    <property type="match status" value="1"/>
</dbReference>
<dbReference type="OrthoDB" id="6766492at2"/>
<dbReference type="AlphaFoldDB" id="A0A0F5JW03"/>
<dbReference type="PATRIC" id="fig|28092.6.peg.4864"/>
<comment type="caution">
    <text evidence="9">The sequence shown here is derived from an EMBL/GenBank/DDBJ whole genome shotgun (WGS) entry which is preliminary data.</text>
</comment>
<dbReference type="PROSITE" id="PS00216">
    <property type="entry name" value="SUGAR_TRANSPORT_1"/>
    <property type="match status" value="1"/>
</dbReference>
<evidence type="ECO:0000256" key="3">
    <source>
        <dbReference type="ARBA" id="ARBA00022475"/>
    </source>
</evidence>
<keyword evidence="4 7" id="KW-0812">Transmembrane</keyword>
<feature type="transmembrane region" description="Helical" evidence="7">
    <location>
        <begin position="26"/>
        <end position="43"/>
    </location>
</feature>
<reference evidence="9 10" key="1">
    <citation type="submission" date="2015-03" db="EMBL/GenBank/DDBJ databases">
        <title>Draft Genome Sequence of Burkholderia andropogonis type strain ICMP2807, isolated from Sorghum bicolor.</title>
        <authorList>
            <person name="Lopes-Santos L."/>
            <person name="Castro D.B."/>
            <person name="Ottoboni L.M."/>
            <person name="Park D."/>
            <person name="Weirc B.S."/>
            <person name="Destefano S.A."/>
        </authorList>
    </citation>
    <scope>NUCLEOTIDE SEQUENCE [LARGE SCALE GENOMIC DNA]</scope>
    <source>
        <strain evidence="9 10">ICMP2807</strain>
    </source>
</reference>
<dbReference type="Proteomes" id="UP000033618">
    <property type="component" value="Unassembled WGS sequence"/>
</dbReference>
<dbReference type="PROSITE" id="PS50850">
    <property type="entry name" value="MFS"/>
    <property type="match status" value="1"/>
</dbReference>
<dbReference type="STRING" id="28092.WM40_20690"/>
<feature type="transmembrane region" description="Helical" evidence="7">
    <location>
        <begin position="78"/>
        <end position="100"/>
    </location>
</feature>
<dbReference type="PANTHER" id="PTHR43045">
    <property type="entry name" value="SHIKIMATE TRANSPORTER"/>
    <property type="match status" value="1"/>
</dbReference>
<dbReference type="PANTHER" id="PTHR43045:SF1">
    <property type="entry name" value="SHIKIMATE TRANSPORTER"/>
    <property type="match status" value="1"/>
</dbReference>
<evidence type="ECO:0000259" key="8">
    <source>
        <dbReference type="PROSITE" id="PS50850"/>
    </source>
</evidence>
<keyword evidence="10" id="KW-1185">Reference proteome</keyword>
<gene>
    <name evidence="9" type="ORF">WM40_20690</name>
</gene>
<keyword evidence="2" id="KW-0813">Transport</keyword>
<feature type="transmembrane region" description="Helical" evidence="7">
    <location>
        <begin position="141"/>
        <end position="159"/>
    </location>
</feature>
<evidence type="ECO:0000256" key="5">
    <source>
        <dbReference type="ARBA" id="ARBA00022989"/>
    </source>
</evidence>
<dbReference type="InterPro" id="IPR011701">
    <property type="entry name" value="MFS"/>
</dbReference>
<dbReference type="RefSeq" id="WP_046153844.1">
    <property type="nucleotide sequence ID" value="NZ_LAQU01000030.1"/>
</dbReference>
<keyword evidence="3" id="KW-1003">Cell membrane</keyword>
<feature type="transmembrane region" description="Helical" evidence="7">
    <location>
        <begin position="112"/>
        <end position="129"/>
    </location>
</feature>
<comment type="subcellular location">
    <subcellularLocation>
        <location evidence="1">Cell membrane</location>
        <topology evidence="1">Multi-pass membrane protein</topology>
    </subcellularLocation>
</comment>
<proteinExistence type="predicted"/>
<accession>A0A0F5JW03</accession>
<keyword evidence="5 7" id="KW-1133">Transmembrane helix</keyword>
<dbReference type="InterPro" id="IPR020846">
    <property type="entry name" value="MFS_dom"/>
</dbReference>